<organism evidence="2 3">
    <name type="scientific">Seongchinamella unica</name>
    <dbReference type="NCBI Taxonomy" id="2547392"/>
    <lineage>
        <taxon>Bacteria</taxon>
        <taxon>Pseudomonadati</taxon>
        <taxon>Pseudomonadota</taxon>
        <taxon>Gammaproteobacteria</taxon>
        <taxon>Cellvibrionales</taxon>
        <taxon>Halieaceae</taxon>
        <taxon>Seongchinamella</taxon>
    </lineage>
</organism>
<dbReference type="InterPro" id="IPR002513">
    <property type="entry name" value="Tn3_Tnp_DDE_dom"/>
</dbReference>
<dbReference type="OrthoDB" id="5292689at2"/>
<evidence type="ECO:0000313" key="2">
    <source>
        <dbReference type="EMBL" id="TDG12987.1"/>
    </source>
</evidence>
<proteinExistence type="predicted"/>
<evidence type="ECO:0000259" key="1">
    <source>
        <dbReference type="Pfam" id="PF01526"/>
    </source>
</evidence>
<protein>
    <recommendedName>
        <fullName evidence="1">Tn3 transposase DDE domain-containing protein</fullName>
    </recommendedName>
</protein>
<gene>
    <name evidence="2" type="ORF">E2F43_12545</name>
</gene>
<reference evidence="2 3" key="1">
    <citation type="submission" date="2019-03" db="EMBL/GenBank/DDBJ databases">
        <title>Seongchinamella monodicae gen. nov., sp. nov., a novel member of the Gammaproteobacteria isolated from a tidal mudflat of beach.</title>
        <authorList>
            <person name="Yang H.G."/>
            <person name="Kang J.W."/>
            <person name="Lee S.D."/>
        </authorList>
    </citation>
    <scope>NUCLEOTIDE SEQUENCE [LARGE SCALE GENOMIC DNA]</scope>
    <source>
        <strain evidence="2 3">GH4-78</strain>
    </source>
</reference>
<sequence length="163" mass="18359">MAAPVRSSCRRCHTHFASGLSKVLGLDLYPRLRKLKYQKLFVPRGVDVPIPLRSIIGATVPLKAIERDWDEFVRLAASIQFGWCSAKWRYAVMAPPPRVNHYVVPARPKSGNAKSLTGEHRHDRSLGNVMARRQDARTGVTSLVDKDSAQDRLQALVVPMDYR</sequence>
<dbReference type="EMBL" id="SMSE01000003">
    <property type="protein sequence ID" value="TDG12987.1"/>
    <property type="molecule type" value="Genomic_DNA"/>
</dbReference>
<dbReference type="RefSeq" id="WP_133214298.1">
    <property type="nucleotide sequence ID" value="NZ_SMSE01000003.1"/>
</dbReference>
<comment type="caution">
    <text evidence="2">The sequence shown here is derived from an EMBL/GenBank/DDBJ whole genome shotgun (WGS) entry which is preliminary data.</text>
</comment>
<name>A0A4R5LQY5_9GAMM</name>
<evidence type="ECO:0000313" key="3">
    <source>
        <dbReference type="Proteomes" id="UP000295554"/>
    </source>
</evidence>
<dbReference type="GO" id="GO:0006313">
    <property type="term" value="P:DNA transposition"/>
    <property type="evidence" value="ECO:0007669"/>
    <property type="project" value="InterPro"/>
</dbReference>
<feature type="domain" description="Tn3 transposase DDE" evidence="1">
    <location>
        <begin position="14"/>
        <end position="86"/>
    </location>
</feature>
<dbReference type="Pfam" id="PF01526">
    <property type="entry name" value="DDE_Tnp_Tn3"/>
    <property type="match status" value="1"/>
</dbReference>
<accession>A0A4R5LQY5</accession>
<dbReference type="Proteomes" id="UP000295554">
    <property type="component" value="Unassembled WGS sequence"/>
</dbReference>
<keyword evidence="3" id="KW-1185">Reference proteome</keyword>
<dbReference type="GO" id="GO:0004803">
    <property type="term" value="F:transposase activity"/>
    <property type="evidence" value="ECO:0007669"/>
    <property type="project" value="InterPro"/>
</dbReference>
<dbReference type="AlphaFoldDB" id="A0A4R5LQY5"/>